<organism evidence="2 3">
    <name type="scientific">Ulvibacter litoralis</name>
    <dbReference type="NCBI Taxonomy" id="227084"/>
    <lineage>
        <taxon>Bacteria</taxon>
        <taxon>Pseudomonadati</taxon>
        <taxon>Bacteroidota</taxon>
        <taxon>Flavobacteriia</taxon>
        <taxon>Flavobacteriales</taxon>
        <taxon>Flavobacteriaceae</taxon>
        <taxon>Ulvibacter</taxon>
    </lineage>
</organism>
<reference evidence="2 3" key="1">
    <citation type="submission" date="2016-10" db="EMBL/GenBank/DDBJ databases">
        <authorList>
            <person name="de Groot N.N."/>
        </authorList>
    </citation>
    <scope>NUCLEOTIDE SEQUENCE [LARGE SCALE GENOMIC DNA]</scope>
    <source>
        <strain evidence="2 3">DSM 16195</strain>
    </source>
</reference>
<evidence type="ECO:0000313" key="2">
    <source>
        <dbReference type="EMBL" id="SDF27984.1"/>
    </source>
</evidence>
<dbReference type="OrthoDB" id="9153272at2"/>
<name>A0A1G7JT68_9FLAO</name>
<dbReference type="Proteomes" id="UP000199321">
    <property type="component" value="Unassembled WGS sequence"/>
</dbReference>
<proteinExistence type="predicted"/>
<evidence type="ECO:0000259" key="1">
    <source>
        <dbReference type="Pfam" id="PF18735"/>
    </source>
</evidence>
<dbReference type="RefSeq" id="WP_093145538.1">
    <property type="nucleotide sequence ID" value="NZ_BMWO01000033.1"/>
</dbReference>
<dbReference type="EMBL" id="FNBA01000028">
    <property type="protein sequence ID" value="SDF27984.1"/>
    <property type="molecule type" value="Genomic_DNA"/>
</dbReference>
<dbReference type="AlphaFoldDB" id="A0A1G7JT68"/>
<sequence>MSFSNLRSQNSSRFNEVQVFLNYITSQEPSLPTDPTPAEVKIMRGLFYVHLYAALEKSMNEVVQKSLLLISAKGVKSNHYTLAFNTISVMDKIQALKDCGYKKVVNKSILLFEQIDSRTIRPLNETVFSKRLQNVWMETIEETIGAFGMAELNIQPRVRATIDEIVDKRNAVAHGGESASYIGERHRANILRNKFQIAQDFMILVIDSFEEYYDNKKYLKPVVKRHYA</sequence>
<feature type="domain" description="RiboL-PSP-HEPN" evidence="1">
    <location>
        <begin position="9"/>
        <end position="210"/>
    </location>
</feature>
<gene>
    <name evidence="2" type="ORF">SAMN05421855_1281</name>
</gene>
<keyword evidence="3" id="KW-1185">Reference proteome</keyword>
<dbReference type="STRING" id="227084.SAMN05421855_1281"/>
<accession>A0A1G7JT68</accession>
<dbReference type="InterPro" id="IPR041519">
    <property type="entry name" value="HEPN_RiboL-PSP"/>
</dbReference>
<dbReference type="Pfam" id="PF18735">
    <property type="entry name" value="HEPN_RiboL-PSP"/>
    <property type="match status" value="1"/>
</dbReference>
<evidence type="ECO:0000313" key="3">
    <source>
        <dbReference type="Proteomes" id="UP000199321"/>
    </source>
</evidence>
<protein>
    <recommendedName>
        <fullName evidence="1">RiboL-PSP-HEPN domain-containing protein</fullName>
    </recommendedName>
</protein>